<evidence type="ECO:0000313" key="3">
    <source>
        <dbReference type="EMBL" id="SDJ97022.1"/>
    </source>
</evidence>
<dbReference type="Pfam" id="PF01903">
    <property type="entry name" value="CbiX"/>
    <property type="match status" value="1"/>
</dbReference>
<keyword evidence="4" id="KW-1185">Reference proteome</keyword>
<dbReference type="PANTHER" id="PTHR33542">
    <property type="entry name" value="SIROHYDROCHLORIN FERROCHELATASE, CHLOROPLASTIC"/>
    <property type="match status" value="1"/>
</dbReference>
<dbReference type="SUPFAM" id="SSF53800">
    <property type="entry name" value="Chelatase"/>
    <property type="match status" value="1"/>
</dbReference>
<sequence length="255" mass="28107">MKPGVLIISHGSRDTAWVKIVDEAVNQLSLEEALPVAVSFLELVEGRLIQDGINELEHAGVTDIVVVPLFVSSGSTHIDEIAYALGAKPAPERETDLEPFTVQANIHFGYPVDDDPDIAVMLWDKLRELSVRPEREMILLVGHGSPHDGFRQRWEAGISSLAARVRAVSGVAAADYGLLSVGTVRERAEYWIGQGYDVLVAPLFLSEGYFTKVVLPGQLQGLAYAYNGRTLLPHPLLPHWIEQQVRVMLEQVRGQ</sequence>
<proteinExistence type="predicted"/>
<dbReference type="AlphaFoldDB" id="A0A1G8Y2H1"/>
<evidence type="ECO:0000313" key="4">
    <source>
        <dbReference type="Proteomes" id="UP000199050"/>
    </source>
</evidence>
<accession>A0A1G8Y2H1</accession>
<gene>
    <name evidence="3" type="ORF">SAMN05216192_12824</name>
</gene>
<reference evidence="4" key="1">
    <citation type="submission" date="2016-10" db="EMBL/GenBank/DDBJ databases">
        <authorList>
            <person name="Varghese N."/>
            <person name="Submissions S."/>
        </authorList>
    </citation>
    <scope>NUCLEOTIDE SEQUENCE [LARGE SCALE GENOMIC DNA]</scope>
    <source>
        <strain evidence="4">CGMCC 1.11012</strain>
    </source>
</reference>
<keyword evidence="1" id="KW-0479">Metal-binding</keyword>
<dbReference type="Gene3D" id="3.40.50.1400">
    <property type="match status" value="2"/>
</dbReference>
<organism evidence="3 4">
    <name type="scientific">Paenibacillus typhae</name>
    <dbReference type="NCBI Taxonomy" id="1174501"/>
    <lineage>
        <taxon>Bacteria</taxon>
        <taxon>Bacillati</taxon>
        <taxon>Bacillota</taxon>
        <taxon>Bacilli</taxon>
        <taxon>Bacillales</taxon>
        <taxon>Paenibacillaceae</taxon>
        <taxon>Paenibacillus</taxon>
    </lineage>
</organism>
<evidence type="ECO:0000256" key="2">
    <source>
        <dbReference type="ARBA" id="ARBA00023239"/>
    </source>
</evidence>
<dbReference type="Proteomes" id="UP000199050">
    <property type="component" value="Unassembled WGS sequence"/>
</dbReference>
<protein>
    <submittedName>
        <fullName evidence="3">Sirohydrochlorin ferrochelatase</fullName>
    </submittedName>
</protein>
<dbReference type="GO" id="GO:0046872">
    <property type="term" value="F:metal ion binding"/>
    <property type="evidence" value="ECO:0007669"/>
    <property type="project" value="UniProtKB-KW"/>
</dbReference>
<dbReference type="InterPro" id="IPR050963">
    <property type="entry name" value="Sirohydro_Cobaltochel/CbiX"/>
</dbReference>
<name>A0A1G8Y2H1_9BACL</name>
<evidence type="ECO:0000256" key="1">
    <source>
        <dbReference type="ARBA" id="ARBA00022723"/>
    </source>
</evidence>
<dbReference type="STRING" id="1174501.SAMN05216192_12824"/>
<dbReference type="EMBL" id="FNDX01000028">
    <property type="protein sequence ID" value="SDJ97022.1"/>
    <property type="molecule type" value="Genomic_DNA"/>
</dbReference>
<dbReference type="CDD" id="cd03416">
    <property type="entry name" value="CbiX_SirB_N"/>
    <property type="match status" value="1"/>
</dbReference>
<keyword evidence="2" id="KW-0456">Lyase</keyword>
<dbReference type="PANTHER" id="PTHR33542:SF3">
    <property type="entry name" value="SIROHYDROCHLORIN FERROCHELATASE, CHLOROPLASTIC"/>
    <property type="match status" value="1"/>
</dbReference>
<dbReference type="InterPro" id="IPR002762">
    <property type="entry name" value="CbiX-like"/>
</dbReference>
<dbReference type="GO" id="GO:0016829">
    <property type="term" value="F:lyase activity"/>
    <property type="evidence" value="ECO:0007669"/>
    <property type="project" value="UniProtKB-KW"/>
</dbReference>